<evidence type="ECO:0000256" key="5">
    <source>
        <dbReference type="ARBA" id="ARBA00022840"/>
    </source>
</evidence>
<comment type="caution">
    <text evidence="7">The sequence shown here is derived from an EMBL/GenBank/DDBJ whole genome shotgun (WGS) entry which is preliminary data.</text>
</comment>
<dbReference type="Proteomes" id="UP000194841">
    <property type="component" value="Unassembled WGS sequence"/>
</dbReference>
<sequence>MSVICFGEVLVDFLSDGQTPESFTKYAGGAPANVAVGISKLGGESSFCGMLGNDMFGDFLHQELRDFGVNVDYCVATSVAKTALAFVSLDEQGERSFSFYRPPAADLLFKAEQFDLQMFASHGYFHFCSNSLTEKSIHQATMAGVELAKQHGLIISFDMNLRLNLWPHQRYTAERIWQCLSQSHIVKLAKEELTFLSKNSHKSISDEQTITRCLGLGVKHLIITDGDRPITIHSQDQISQIHVSPVVACDTTAAGDSFMAGVLYYLNKQAIDHTQLNTTEVINAAEFGAKCAAVTVTRYGSFSALPSTNDL</sequence>
<evidence type="ECO:0000313" key="7">
    <source>
        <dbReference type="EMBL" id="OUL58101.1"/>
    </source>
</evidence>
<evidence type="ECO:0000313" key="8">
    <source>
        <dbReference type="Proteomes" id="UP000194841"/>
    </source>
</evidence>
<dbReference type="InterPro" id="IPR002173">
    <property type="entry name" value="Carboh/pur_kinase_PfkB_CS"/>
</dbReference>
<dbReference type="RefSeq" id="WP_086743407.1">
    <property type="nucleotide sequence ID" value="NZ_MWPV01000002.1"/>
</dbReference>
<dbReference type="InterPro" id="IPR050306">
    <property type="entry name" value="PfkB_Carbo_kinase"/>
</dbReference>
<feature type="domain" description="Carbohydrate kinase PfkB" evidence="6">
    <location>
        <begin position="3"/>
        <end position="306"/>
    </location>
</feature>
<comment type="similarity">
    <text evidence="1">Belongs to the carbohydrate kinase PfkB family.</text>
</comment>
<evidence type="ECO:0000256" key="4">
    <source>
        <dbReference type="ARBA" id="ARBA00022777"/>
    </source>
</evidence>
<evidence type="ECO:0000256" key="1">
    <source>
        <dbReference type="ARBA" id="ARBA00010688"/>
    </source>
</evidence>
<gene>
    <name evidence="7" type="ORF">B1199_07030</name>
</gene>
<dbReference type="PANTHER" id="PTHR43085">
    <property type="entry name" value="HEXOKINASE FAMILY MEMBER"/>
    <property type="match status" value="1"/>
</dbReference>
<dbReference type="InterPro" id="IPR011611">
    <property type="entry name" value="PfkB_dom"/>
</dbReference>
<dbReference type="InterPro" id="IPR029056">
    <property type="entry name" value="Ribokinase-like"/>
</dbReference>
<name>A0A244CR54_PSEDV</name>
<dbReference type="Pfam" id="PF00294">
    <property type="entry name" value="PfkB"/>
    <property type="match status" value="1"/>
</dbReference>
<keyword evidence="4 7" id="KW-0418">Kinase</keyword>
<proteinExistence type="inferred from homology"/>
<protein>
    <submittedName>
        <fullName evidence="7">Fructokinase</fullName>
    </submittedName>
</protein>
<evidence type="ECO:0000256" key="2">
    <source>
        <dbReference type="ARBA" id="ARBA00022679"/>
    </source>
</evidence>
<accession>A0A244CR54</accession>
<dbReference type="PROSITE" id="PS00583">
    <property type="entry name" value="PFKB_KINASES_1"/>
    <property type="match status" value="1"/>
</dbReference>
<evidence type="ECO:0000259" key="6">
    <source>
        <dbReference type="Pfam" id="PF00294"/>
    </source>
</evidence>
<keyword evidence="2" id="KW-0808">Transferase</keyword>
<dbReference type="CDD" id="cd01167">
    <property type="entry name" value="bac_FRK"/>
    <property type="match status" value="1"/>
</dbReference>
<dbReference type="PROSITE" id="PS00584">
    <property type="entry name" value="PFKB_KINASES_2"/>
    <property type="match status" value="1"/>
</dbReference>
<keyword evidence="5" id="KW-0067">ATP-binding</keyword>
<dbReference type="SUPFAM" id="SSF53613">
    <property type="entry name" value="Ribokinase-like"/>
    <property type="match status" value="1"/>
</dbReference>
<dbReference type="EMBL" id="MWPV01000002">
    <property type="protein sequence ID" value="OUL58101.1"/>
    <property type="molecule type" value="Genomic_DNA"/>
</dbReference>
<keyword evidence="3" id="KW-0547">Nucleotide-binding</keyword>
<keyword evidence="8" id="KW-1185">Reference proteome</keyword>
<dbReference type="GO" id="GO:0016301">
    <property type="term" value="F:kinase activity"/>
    <property type="evidence" value="ECO:0007669"/>
    <property type="project" value="UniProtKB-KW"/>
</dbReference>
<dbReference type="PANTHER" id="PTHR43085:SF1">
    <property type="entry name" value="PSEUDOURIDINE KINASE-RELATED"/>
    <property type="match status" value="1"/>
</dbReference>
<dbReference type="OrthoDB" id="9779730at2"/>
<dbReference type="AlphaFoldDB" id="A0A244CR54"/>
<organism evidence="7 8">
    <name type="scientific">Pseudoalteromonas ulvae</name>
    <dbReference type="NCBI Taxonomy" id="107327"/>
    <lineage>
        <taxon>Bacteria</taxon>
        <taxon>Pseudomonadati</taxon>
        <taxon>Pseudomonadota</taxon>
        <taxon>Gammaproteobacteria</taxon>
        <taxon>Alteromonadales</taxon>
        <taxon>Pseudoalteromonadaceae</taxon>
        <taxon>Pseudoalteromonas</taxon>
    </lineage>
</organism>
<dbReference type="Gene3D" id="3.40.1190.20">
    <property type="match status" value="1"/>
</dbReference>
<evidence type="ECO:0000256" key="3">
    <source>
        <dbReference type="ARBA" id="ARBA00022741"/>
    </source>
</evidence>
<dbReference type="GO" id="GO:0005524">
    <property type="term" value="F:ATP binding"/>
    <property type="evidence" value="ECO:0007669"/>
    <property type="project" value="UniProtKB-KW"/>
</dbReference>
<reference evidence="7 8" key="1">
    <citation type="submission" date="2017-02" db="EMBL/GenBank/DDBJ databases">
        <title>Pseudoalteromonas ulvae TC14 Genome.</title>
        <authorList>
            <person name="Molmeret M."/>
        </authorList>
    </citation>
    <scope>NUCLEOTIDE SEQUENCE [LARGE SCALE GENOMIC DNA]</scope>
    <source>
        <strain evidence="7">TC14</strain>
    </source>
</reference>